<dbReference type="InterPro" id="IPR003439">
    <property type="entry name" value="ABC_transporter-like_ATP-bd"/>
</dbReference>
<sequence length="301" mass="33390">MSVLIAVNNLCKSFGDKQALSDVSFEVKKGQTVALVGPNGAGKTTLFSILCGYLMPSSGTVSIMGKPLGSPDLFGVVSALPQDATLDPRFSIQKQLNFYGRLQGMSKHTASIETSRVLDLVGLADNHHAKIAELSHGMKKRVCIAQALIGSPKIVFLDEATAGLDPLNAREIRHVIASLSDDITFILSSHDLAELEKLCDHVLYLNQGQLTTHDRDAKQGSNHYVTLTLINDPRNALEQIKQLSGVLHVTQSQNKEYIIEYQSHFEQFDIHLLKYCHKLNWQYRQLVNGHTLENQLFQKDE</sequence>
<reference evidence="7" key="1">
    <citation type="journal article" date="2012" name="J. Bacteriol.">
        <title>Genome sequences of type strains of seven species of the marine bacterium Pseudoalteromonas.</title>
        <authorList>
            <person name="Xie B.B."/>
            <person name="Shu Y.L."/>
            <person name="Qin Q.L."/>
            <person name="Rong J.C."/>
            <person name="Zhang X.Y."/>
            <person name="Chen X.L."/>
            <person name="Shi M."/>
            <person name="He H.L."/>
            <person name="Zhou B.C."/>
            <person name="Zhang Y.Z."/>
        </authorList>
    </citation>
    <scope>NUCLEOTIDE SEQUENCE</scope>
    <source>
        <strain evidence="7">DSM 8771</strain>
    </source>
</reference>
<evidence type="ECO:0000313" key="8">
    <source>
        <dbReference type="Proteomes" id="UP000016487"/>
    </source>
</evidence>
<keyword evidence="3" id="KW-0536">Nodulation</keyword>
<dbReference type="GO" id="GO:0016887">
    <property type="term" value="F:ATP hydrolysis activity"/>
    <property type="evidence" value="ECO:0007669"/>
    <property type="project" value="InterPro"/>
</dbReference>
<dbReference type="PROSITE" id="PS50893">
    <property type="entry name" value="ABC_TRANSPORTER_2"/>
    <property type="match status" value="1"/>
</dbReference>
<keyword evidence="2" id="KW-0813">Transport</keyword>
<accession>A0AAD4FSP5</accession>
<comment type="similarity">
    <text evidence="1">Belongs to the ABC transporter superfamily.</text>
</comment>
<dbReference type="InterPro" id="IPR017871">
    <property type="entry name" value="ABC_transporter-like_CS"/>
</dbReference>
<dbReference type="SUPFAM" id="SSF52540">
    <property type="entry name" value="P-loop containing nucleoside triphosphate hydrolases"/>
    <property type="match status" value="1"/>
</dbReference>
<dbReference type="CDD" id="cd03230">
    <property type="entry name" value="ABC_DR_subfamily_A"/>
    <property type="match status" value="1"/>
</dbReference>
<dbReference type="PANTHER" id="PTHR42711">
    <property type="entry name" value="ABC TRANSPORTER ATP-BINDING PROTEIN"/>
    <property type="match status" value="1"/>
</dbReference>
<dbReference type="RefSeq" id="WP_010363259.1">
    <property type="nucleotide sequence ID" value="NZ_AHBZ03000014.1"/>
</dbReference>
<comment type="caution">
    <text evidence="7">The sequence shown here is derived from an EMBL/GenBank/DDBJ whole genome shotgun (WGS) entry which is preliminary data.</text>
</comment>
<gene>
    <name evidence="7" type="ORF">PCIT_a0038</name>
</gene>
<evidence type="ECO:0000313" key="7">
    <source>
        <dbReference type="EMBL" id="KAF7773726.1"/>
    </source>
</evidence>
<dbReference type="AlphaFoldDB" id="A0AAD4FSP5"/>
<evidence type="ECO:0000259" key="6">
    <source>
        <dbReference type="PROSITE" id="PS50893"/>
    </source>
</evidence>
<dbReference type="PANTHER" id="PTHR42711:SF5">
    <property type="entry name" value="ABC TRANSPORTER ATP-BINDING PROTEIN NATA"/>
    <property type="match status" value="1"/>
</dbReference>
<dbReference type="Pfam" id="PF00005">
    <property type="entry name" value="ABC_tran"/>
    <property type="match status" value="1"/>
</dbReference>
<dbReference type="InterPro" id="IPR027417">
    <property type="entry name" value="P-loop_NTPase"/>
</dbReference>
<evidence type="ECO:0000256" key="4">
    <source>
        <dbReference type="ARBA" id="ARBA00022741"/>
    </source>
</evidence>
<dbReference type="EMBL" id="AHBZ03000014">
    <property type="protein sequence ID" value="KAF7773726.1"/>
    <property type="molecule type" value="Genomic_DNA"/>
</dbReference>
<dbReference type="Proteomes" id="UP000016487">
    <property type="component" value="Unassembled WGS sequence"/>
</dbReference>
<dbReference type="InterPro" id="IPR003593">
    <property type="entry name" value="AAA+_ATPase"/>
</dbReference>
<protein>
    <recommendedName>
        <fullName evidence="6">ABC transporter domain-containing protein</fullName>
    </recommendedName>
</protein>
<organism evidence="7 8">
    <name type="scientific">Pseudoalteromonas citrea</name>
    <dbReference type="NCBI Taxonomy" id="43655"/>
    <lineage>
        <taxon>Bacteria</taxon>
        <taxon>Pseudomonadati</taxon>
        <taxon>Pseudomonadota</taxon>
        <taxon>Gammaproteobacteria</taxon>
        <taxon>Alteromonadales</taxon>
        <taxon>Pseudoalteromonadaceae</taxon>
        <taxon>Pseudoalteromonas</taxon>
    </lineage>
</organism>
<evidence type="ECO:0000256" key="5">
    <source>
        <dbReference type="ARBA" id="ARBA00022840"/>
    </source>
</evidence>
<name>A0AAD4FSP5_9GAMM</name>
<dbReference type="PROSITE" id="PS00211">
    <property type="entry name" value="ABC_TRANSPORTER_1"/>
    <property type="match status" value="1"/>
</dbReference>
<dbReference type="GO" id="GO:0005524">
    <property type="term" value="F:ATP binding"/>
    <property type="evidence" value="ECO:0007669"/>
    <property type="project" value="UniProtKB-KW"/>
</dbReference>
<evidence type="ECO:0000256" key="3">
    <source>
        <dbReference type="ARBA" id="ARBA00022458"/>
    </source>
</evidence>
<dbReference type="SMART" id="SM00382">
    <property type="entry name" value="AAA"/>
    <property type="match status" value="1"/>
</dbReference>
<evidence type="ECO:0000256" key="2">
    <source>
        <dbReference type="ARBA" id="ARBA00022448"/>
    </source>
</evidence>
<dbReference type="InterPro" id="IPR050763">
    <property type="entry name" value="ABC_transporter_ATP-binding"/>
</dbReference>
<keyword evidence="5" id="KW-0067">ATP-binding</keyword>
<keyword evidence="4" id="KW-0547">Nucleotide-binding</keyword>
<evidence type="ECO:0000256" key="1">
    <source>
        <dbReference type="ARBA" id="ARBA00005417"/>
    </source>
</evidence>
<proteinExistence type="inferred from homology"/>
<dbReference type="Gene3D" id="3.40.50.300">
    <property type="entry name" value="P-loop containing nucleotide triphosphate hydrolases"/>
    <property type="match status" value="1"/>
</dbReference>
<reference evidence="7" key="2">
    <citation type="submission" date="2015-03" db="EMBL/GenBank/DDBJ databases">
        <title>Genome sequence of Pseudoalteromonas citrea.</title>
        <authorList>
            <person name="Xie B.-B."/>
            <person name="Rong J.-C."/>
            <person name="Qin Q.-L."/>
            <person name="Zhang Y.-Z."/>
        </authorList>
    </citation>
    <scope>NUCLEOTIDE SEQUENCE</scope>
    <source>
        <strain evidence="7">DSM 8771</strain>
    </source>
</reference>
<feature type="domain" description="ABC transporter" evidence="6">
    <location>
        <begin position="5"/>
        <end position="232"/>
    </location>
</feature>